<evidence type="ECO:0000313" key="2">
    <source>
        <dbReference type="EMBL" id="TLX72551.1"/>
    </source>
</evidence>
<name>A0A5R9QRN4_9PSED</name>
<comment type="caution">
    <text evidence="2">The sequence shown here is derived from an EMBL/GenBank/DDBJ whole genome shotgun (WGS) entry which is preliminary data.</text>
</comment>
<dbReference type="Proteomes" id="UP000306635">
    <property type="component" value="Unassembled WGS sequence"/>
</dbReference>
<reference evidence="2 3" key="1">
    <citation type="submission" date="2019-04" db="EMBL/GenBank/DDBJ databases">
        <authorList>
            <person name="Li M."/>
        </authorList>
    </citation>
    <scope>NUCLEOTIDE SEQUENCE [LARGE SCALE GENOMIC DNA]</scope>
    <source>
        <strain evidence="2 3">LAM1902</strain>
    </source>
</reference>
<dbReference type="EMBL" id="SWDV01000033">
    <property type="protein sequence ID" value="TLX72551.1"/>
    <property type="molecule type" value="Genomic_DNA"/>
</dbReference>
<keyword evidence="1" id="KW-0812">Transmembrane</keyword>
<proteinExistence type="predicted"/>
<dbReference type="AlphaFoldDB" id="A0A5R9QRN4"/>
<evidence type="ECO:0000313" key="3">
    <source>
        <dbReference type="Proteomes" id="UP000306635"/>
    </source>
</evidence>
<accession>A0A5R9QRN4</accession>
<keyword evidence="1" id="KW-0472">Membrane</keyword>
<sequence length="65" mass="7355">MDFLEDFILNHLAHRIGVRVLRLLSGGRFRGENGFAWGWAVVVGALILFAPLVAFITWLIHRSAH</sequence>
<keyword evidence="1" id="KW-1133">Transmembrane helix</keyword>
<evidence type="ECO:0000256" key="1">
    <source>
        <dbReference type="SAM" id="Phobius"/>
    </source>
</evidence>
<organism evidence="2 3">
    <name type="scientific">Pseudomonas nicosulfuronedens</name>
    <dbReference type="NCBI Taxonomy" id="2571105"/>
    <lineage>
        <taxon>Bacteria</taxon>
        <taxon>Pseudomonadati</taxon>
        <taxon>Pseudomonadota</taxon>
        <taxon>Gammaproteobacteria</taxon>
        <taxon>Pseudomonadales</taxon>
        <taxon>Pseudomonadaceae</taxon>
        <taxon>Pseudomonas</taxon>
    </lineage>
</organism>
<gene>
    <name evidence="2" type="ORF">FAS41_22650</name>
</gene>
<keyword evidence="3" id="KW-1185">Reference proteome</keyword>
<feature type="transmembrane region" description="Helical" evidence="1">
    <location>
        <begin position="36"/>
        <end position="60"/>
    </location>
</feature>
<protein>
    <submittedName>
        <fullName evidence="2">Uncharacterized protein</fullName>
    </submittedName>
</protein>
<dbReference type="OrthoDB" id="7022006at2"/>